<dbReference type="PANTHER" id="PTHR46025">
    <property type="entry name" value="XYLOSYLTRANSFERASE OXT"/>
    <property type="match status" value="1"/>
</dbReference>
<reference evidence="15 16" key="1">
    <citation type="submission" date="2018-04" db="EMBL/GenBank/DDBJ databases">
        <title>Adhaeribacter sp. HMF7616 genome sequencing and assembly.</title>
        <authorList>
            <person name="Kang H."/>
            <person name="Kang J."/>
            <person name="Cha I."/>
            <person name="Kim H."/>
            <person name="Joh K."/>
        </authorList>
    </citation>
    <scope>NUCLEOTIDE SEQUENCE [LARGE SCALE GENOMIC DNA]</scope>
    <source>
        <strain evidence="15 16">HMF7616</strain>
    </source>
</reference>
<dbReference type="InterPro" id="IPR003406">
    <property type="entry name" value="Glyco_trans_14"/>
</dbReference>
<evidence type="ECO:0000256" key="5">
    <source>
        <dbReference type="ARBA" id="ARBA00022692"/>
    </source>
</evidence>
<accession>A0A369QR15</accession>
<keyword evidence="6" id="KW-0479">Metal-binding</keyword>
<keyword evidence="12" id="KW-1015">Disulfide bond</keyword>
<keyword evidence="8" id="KW-0735">Signal-anchor</keyword>
<evidence type="ECO:0000256" key="11">
    <source>
        <dbReference type="ARBA" id="ARBA00023136"/>
    </source>
</evidence>
<dbReference type="GO" id="GO:0015012">
    <property type="term" value="P:heparan sulfate proteoglycan biosynthetic process"/>
    <property type="evidence" value="ECO:0007669"/>
    <property type="project" value="TreeGrafter"/>
</dbReference>
<keyword evidence="10" id="KW-0333">Golgi apparatus</keyword>
<keyword evidence="4" id="KW-0808">Transferase</keyword>
<sequence>MKIAYIILAHRYPEQLIRLVKRLHTESAIFLIHIDKKVDPAIYKSIINELKCLQNVHFIKRFTCFWAGFGIVQATYQGIKELINNHIAFDYLILLSGQDYPIKTNEYIQQFLQEHQGQSFINFNPFPFDEWEGERGGWNRIEYWHIITQKLYYILPWLPISSNGNILKNIFKKVISKLINKRTIPGGLHPYGGAQFWCLHQEHVKYIHQFISKHPSYFRFFRFVYVPDEILFQTIIGNSSYTNKLENDTLHYIDWSRVNKIFTKTDLRAIQQNKCLFARKFDRTVDAEILDLIDTEILGIKF</sequence>
<dbReference type="GO" id="GO:0046872">
    <property type="term" value="F:metal ion binding"/>
    <property type="evidence" value="ECO:0007669"/>
    <property type="project" value="UniProtKB-KW"/>
</dbReference>
<evidence type="ECO:0000256" key="13">
    <source>
        <dbReference type="ARBA" id="ARBA00023180"/>
    </source>
</evidence>
<keyword evidence="3" id="KW-0328">Glycosyltransferase</keyword>
<keyword evidence="16" id="KW-1185">Reference proteome</keyword>
<evidence type="ECO:0000256" key="3">
    <source>
        <dbReference type="ARBA" id="ARBA00022676"/>
    </source>
</evidence>
<dbReference type="GO" id="GO:0050650">
    <property type="term" value="P:chondroitin sulfate proteoglycan biosynthetic process"/>
    <property type="evidence" value="ECO:0007669"/>
    <property type="project" value="TreeGrafter"/>
</dbReference>
<evidence type="ECO:0000313" key="16">
    <source>
        <dbReference type="Proteomes" id="UP000253919"/>
    </source>
</evidence>
<evidence type="ECO:0000256" key="14">
    <source>
        <dbReference type="ARBA" id="ARBA00042865"/>
    </source>
</evidence>
<comment type="subcellular location">
    <subcellularLocation>
        <location evidence="2">Endoplasmic reticulum membrane</location>
        <topology evidence="2">Single-pass type II membrane protein</topology>
    </subcellularLocation>
    <subcellularLocation>
        <location evidence="1">Golgi apparatus membrane</location>
        <topology evidence="1">Single-pass type II membrane protein</topology>
    </subcellularLocation>
</comment>
<keyword evidence="7" id="KW-0256">Endoplasmic reticulum</keyword>
<keyword evidence="11" id="KW-0472">Membrane</keyword>
<dbReference type="Pfam" id="PF02485">
    <property type="entry name" value="Branch"/>
    <property type="match status" value="1"/>
</dbReference>
<evidence type="ECO:0000256" key="9">
    <source>
        <dbReference type="ARBA" id="ARBA00022989"/>
    </source>
</evidence>
<comment type="caution">
    <text evidence="15">The sequence shown here is derived from an EMBL/GenBank/DDBJ whole genome shotgun (WGS) entry which is preliminary data.</text>
</comment>
<evidence type="ECO:0000256" key="1">
    <source>
        <dbReference type="ARBA" id="ARBA00004323"/>
    </source>
</evidence>
<name>A0A369QR15_9BACT</name>
<evidence type="ECO:0000256" key="8">
    <source>
        <dbReference type="ARBA" id="ARBA00022968"/>
    </source>
</evidence>
<proteinExistence type="predicted"/>
<gene>
    <name evidence="15" type="ORF">AHMF7616_04746</name>
</gene>
<dbReference type="RefSeq" id="WP_158546235.1">
    <property type="nucleotide sequence ID" value="NZ_QASA01000001.1"/>
</dbReference>
<dbReference type="InterPro" id="IPR043538">
    <property type="entry name" value="XYLT"/>
</dbReference>
<keyword evidence="9" id="KW-1133">Transmembrane helix</keyword>
<evidence type="ECO:0000313" key="15">
    <source>
        <dbReference type="EMBL" id="RDC66115.1"/>
    </source>
</evidence>
<dbReference type="GO" id="GO:0016020">
    <property type="term" value="C:membrane"/>
    <property type="evidence" value="ECO:0007669"/>
    <property type="project" value="InterPro"/>
</dbReference>
<dbReference type="OrthoDB" id="7943907at2"/>
<evidence type="ECO:0000256" key="4">
    <source>
        <dbReference type="ARBA" id="ARBA00022679"/>
    </source>
</evidence>
<dbReference type="AlphaFoldDB" id="A0A369QR15"/>
<evidence type="ECO:0000256" key="2">
    <source>
        <dbReference type="ARBA" id="ARBA00004648"/>
    </source>
</evidence>
<evidence type="ECO:0000256" key="6">
    <source>
        <dbReference type="ARBA" id="ARBA00022723"/>
    </source>
</evidence>
<organism evidence="15 16">
    <name type="scientific">Adhaeribacter pallidiroseus</name>
    <dbReference type="NCBI Taxonomy" id="2072847"/>
    <lineage>
        <taxon>Bacteria</taxon>
        <taxon>Pseudomonadati</taxon>
        <taxon>Bacteroidota</taxon>
        <taxon>Cytophagia</taxon>
        <taxon>Cytophagales</taxon>
        <taxon>Hymenobacteraceae</taxon>
        <taxon>Adhaeribacter</taxon>
    </lineage>
</organism>
<evidence type="ECO:0000256" key="10">
    <source>
        <dbReference type="ARBA" id="ARBA00023034"/>
    </source>
</evidence>
<keyword evidence="5" id="KW-0812">Transmembrane</keyword>
<evidence type="ECO:0000256" key="12">
    <source>
        <dbReference type="ARBA" id="ARBA00023157"/>
    </source>
</evidence>
<keyword evidence="13" id="KW-0325">Glycoprotein</keyword>
<dbReference type="PANTHER" id="PTHR46025:SF3">
    <property type="entry name" value="XYLOSYLTRANSFERASE OXT"/>
    <property type="match status" value="1"/>
</dbReference>
<dbReference type="EMBL" id="QASA01000001">
    <property type="protein sequence ID" value="RDC66115.1"/>
    <property type="molecule type" value="Genomic_DNA"/>
</dbReference>
<dbReference type="Proteomes" id="UP000253919">
    <property type="component" value="Unassembled WGS sequence"/>
</dbReference>
<protein>
    <recommendedName>
        <fullName evidence="14">Peptide O-xylosyltransferase</fullName>
    </recommendedName>
</protein>
<dbReference type="GO" id="GO:0030158">
    <property type="term" value="F:protein xylosyltransferase activity"/>
    <property type="evidence" value="ECO:0007669"/>
    <property type="project" value="InterPro"/>
</dbReference>
<evidence type="ECO:0000256" key="7">
    <source>
        <dbReference type="ARBA" id="ARBA00022824"/>
    </source>
</evidence>